<dbReference type="GO" id="GO:0005737">
    <property type="term" value="C:cytoplasm"/>
    <property type="evidence" value="ECO:0007669"/>
    <property type="project" value="UniProtKB-SubCell"/>
</dbReference>
<organism evidence="8">
    <name type="scientific">Sporolactobacillus sp. Y61</name>
    <dbReference type="NCBI Taxonomy" id="3160863"/>
    <lineage>
        <taxon>Bacteria</taxon>
        <taxon>Bacillati</taxon>
        <taxon>Bacillota</taxon>
        <taxon>Bacilli</taxon>
        <taxon>Bacillales</taxon>
        <taxon>Sporolactobacillaceae</taxon>
        <taxon>Sporolactobacillus</taxon>
    </lineage>
</organism>
<evidence type="ECO:0000256" key="4">
    <source>
        <dbReference type="ARBA" id="ARBA00022679"/>
    </source>
</evidence>
<reference evidence="8" key="1">
    <citation type="submission" date="2024-06" db="EMBL/GenBank/DDBJ databases">
        <authorList>
            <person name="Fan A."/>
            <person name="Zhang F.Y."/>
            <person name="Zhang L."/>
        </authorList>
    </citation>
    <scope>NUCLEOTIDE SEQUENCE</scope>
    <source>
        <strain evidence="8">Y61</strain>
    </source>
</reference>
<dbReference type="SUPFAM" id="SSF51261">
    <property type="entry name" value="Duplicated hybrid motif"/>
    <property type="match status" value="1"/>
</dbReference>
<sequence>MSLWNKLFQTKRQRKKSAALQEEIAHAGDVLPPLTGKVIPITEVPDPAFAQKMMGDGFAIIPEEDIVRSPVNGVVTSLFPTRHALSLRANDGHELLIHVGLETVTLKGEGFDPLVHDGSRVLTGDPLMHVDFHLIEKRGLSPISPVVFTNLKKKEKVVIDQGRIFIRS</sequence>
<evidence type="ECO:0000259" key="7">
    <source>
        <dbReference type="PROSITE" id="PS51093"/>
    </source>
</evidence>
<evidence type="ECO:0000256" key="3">
    <source>
        <dbReference type="ARBA" id="ARBA00022597"/>
    </source>
</evidence>
<dbReference type="InterPro" id="IPR011055">
    <property type="entry name" value="Dup_hybrid_motif"/>
</dbReference>
<evidence type="ECO:0000256" key="1">
    <source>
        <dbReference type="ARBA" id="ARBA00004496"/>
    </source>
</evidence>
<dbReference type="EMBL" id="CP159510">
    <property type="protein sequence ID" value="XCJ17723.1"/>
    <property type="molecule type" value="Genomic_DNA"/>
</dbReference>
<evidence type="ECO:0000256" key="2">
    <source>
        <dbReference type="ARBA" id="ARBA00022448"/>
    </source>
</evidence>
<accession>A0AAU8IHT8</accession>
<dbReference type="PANTHER" id="PTHR45008">
    <property type="entry name" value="PTS SYSTEM GLUCOSE-SPECIFIC EIIA COMPONENT"/>
    <property type="match status" value="1"/>
</dbReference>
<name>A0AAU8IHT8_9BACL</name>
<dbReference type="InterPro" id="IPR050890">
    <property type="entry name" value="PTS_EIIA_component"/>
</dbReference>
<dbReference type="InterPro" id="IPR001127">
    <property type="entry name" value="PTS_EIIA_1_perm"/>
</dbReference>
<dbReference type="GO" id="GO:0016301">
    <property type="term" value="F:kinase activity"/>
    <property type="evidence" value="ECO:0007669"/>
    <property type="project" value="UniProtKB-KW"/>
</dbReference>
<keyword evidence="5" id="KW-0598">Phosphotransferase system</keyword>
<proteinExistence type="predicted"/>
<protein>
    <submittedName>
        <fullName evidence="8">PTS glucose transporter subunit IIA</fullName>
    </submittedName>
</protein>
<dbReference type="RefSeq" id="WP_353948846.1">
    <property type="nucleotide sequence ID" value="NZ_CP159510.1"/>
</dbReference>
<keyword evidence="4" id="KW-0808">Transferase</keyword>
<dbReference type="PROSITE" id="PS51093">
    <property type="entry name" value="PTS_EIIA_TYPE_1"/>
    <property type="match status" value="1"/>
</dbReference>
<keyword evidence="2" id="KW-0813">Transport</keyword>
<dbReference type="NCBIfam" id="TIGR00830">
    <property type="entry name" value="PTBA"/>
    <property type="match status" value="1"/>
</dbReference>
<gene>
    <name evidence="8" type="ORF">ABNN70_04380</name>
</gene>
<dbReference type="PANTHER" id="PTHR45008:SF1">
    <property type="entry name" value="PTS SYSTEM GLUCOSE-SPECIFIC EIIA COMPONENT"/>
    <property type="match status" value="1"/>
</dbReference>
<evidence type="ECO:0000256" key="5">
    <source>
        <dbReference type="ARBA" id="ARBA00022683"/>
    </source>
</evidence>
<evidence type="ECO:0000256" key="6">
    <source>
        <dbReference type="ARBA" id="ARBA00022777"/>
    </source>
</evidence>
<dbReference type="FunFam" id="2.70.70.10:FF:000001">
    <property type="entry name" value="PTS system glucose-specific IIA component"/>
    <property type="match status" value="1"/>
</dbReference>
<dbReference type="Gene3D" id="2.70.70.10">
    <property type="entry name" value="Glucose Permease (Domain IIA)"/>
    <property type="match status" value="1"/>
</dbReference>
<dbReference type="PROSITE" id="PS00371">
    <property type="entry name" value="PTS_EIIA_TYPE_1_HIS"/>
    <property type="match status" value="1"/>
</dbReference>
<keyword evidence="3 8" id="KW-0762">Sugar transport</keyword>
<comment type="subcellular location">
    <subcellularLocation>
        <location evidence="1">Cytoplasm</location>
    </subcellularLocation>
</comment>
<keyword evidence="6" id="KW-0418">Kinase</keyword>
<dbReference type="AlphaFoldDB" id="A0AAU8IHT8"/>
<dbReference type="Pfam" id="PF00358">
    <property type="entry name" value="PTS_EIIA_1"/>
    <property type="match status" value="1"/>
</dbReference>
<feature type="domain" description="PTS EIIA type-1" evidence="7">
    <location>
        <begin position="46"/>
        <end position="150"/>
    </location>
</feature>
<dbReference type="GO" id="GO:0009401">
    <property type="term" value="P:phosphoenolpyruvate-dependent sugar phosphotransferase system"/>
    <property type="evidence" value="ECO:0007669"/>
    <property type="project" value="UniProtKB-KW"/>
</dbReference>
<evidence type="ECO:0000313" key="8">
    <source>
        <dbReference type="EMBL" id="XCJ17723.1"/>
    </source>
</evidence>